<keyword evidence="6" id="KW-1185">Reference proteome</keyword>
<keyword evidence="2" id="KW-0413">Isomerase</keyword>
<dbReference type="InterPro" id="IPR014718">
    <property type="entry name" value="GH-type_carb-bd"/>
</dbReference>
<evidence type="ECO:0000256" key="4">
    <source>
        <dbReference type="SAM" id="MobiDB-lite"/>
    </source>
</evidence>
<keyword evidence="3" id="KW-0119">Carbohydrate metabolism</keyword>
<dbReference type="Pfam" id="PF01263">
    <property type="entry name" value="Aldose_epim"/>
    <property type="match status" value="1"/>
</dbReference>
<name>A0A5C5FN51_9BASI</name>
<proteinExistence type="inferred from homology"/>
<comment type="similarity">
    <text evidence="1">Belongs to the aldose epimerase family.</text>
</comment>
<sequence>MLQRLGSRILGTRVPVPVALPTDPAESVPLTSADQLVLDDLVPGTRHHAQSHRARHPRRSPGHAPLRTLATAVLFPGLLLLASTWALLWALPGPLGSDDPSDHLGGPDAYRNRSNVNVFERFQLTNKDRSARATFIPLGATLVDFWVKDRNGEWRDVVLGYDNTTDYLTDARFPYFGAVVGRVANRIANASYPDPTTHLPVHLSPNEHGRTTLHGGHAGYARSGWRVLSRLADRVEFALADRAGTEGFPAGVDVRAEYALLSDPVRLETRLSARVREGTTPVMLSSHVYWNLDGFQAYGREGEVVGRGTGGRARDHRLWVDADRFLEVDGDLVPTGRVPPIERGSPRDFASVRGGGGGGARVGPTIGERVDVPEARGLCGTGCKGLDTALVLNERRNVTRDPVAVLESPASGIRLSIRTDQPALHLFTTPSAPWGLPHPLGLPRKTAHLPHGKEHPRDATAEERTYPKGGAVAVECEGWVDAVHHVGEEGGWPADPVRCAGSRALSLSLSLLCGQGRKPDGGLTPLPCALPPPLRPRPPQWYTPERPYDWWAEYELTTFDAAAAAE</sequence>
<dbReference type="AlphaFoldDB" id="A0A5C5FN51"/>
<dbReference type="STRING" id="5288.A0A5C5FN51"/>
<dbReference type="OrthoDB" id="274691at2759"/>
<dbReference type="PANTHER" id="PTHR10091:SF6">
    <property type="entry name" value="1-EPIMERASE, PUTATIVE (AFU_ORTHOLOGUE AFUA_3G13240)-RELATED"/>
    <property type="match status" value="1"/>
</dbReference>
<dbReference type="GO" id="GO:0006006">
    <property type="term" value="P:glucose metabolic process"/>
    <property type="evidence" value="ECO:0007669"/>
    <property type="project" value="TreeGrafter"/>
</dbReference>
<feature type="region of interest" description="Disordered" evidence="4">
    <location>
        <begin position="336"/>
        <end position="366"/>
    </location>
</feature>
<evidence type="ECO:0000313" key="6">
    <source>
        <dbReference type="Proteomes" id="UP000311382"/>
    </source>
</evidence>
<comment type="caution">
    <text evidence="5">The sequence shown here is derived from an EMBL/GenBank/DDBJ whole genome shotgun (WGS) entry which is preliminary data.</text>
</comment>
<evidence type="ECO:0000313" key="5">
    <source>
        <dbReference type="EMBL" id="TNY17291.1"/>
    </source>
</evidence>
<dbReference type="GO" id="GO:0033499">
    <property type="term" value="P:galactose catabolic process via UDP-galactose, Leloir pathway"/>
    <property type="evidence" value="ECO:0007669"/>
    <property type="project" value="TreeGrafter"/>
</dbReference>
<protein>
    <submittedName>
        <fullName evidence="5">Galactose mutarotase-like domain-containing protein</fullName>
    </submittedName>
</protein>
<dbReference type="Gene3D" id="2.70.98.10">
    <property type="match status" value="1"/>
</dbReference>
<evidence type="ECO:0000256" key="2">
    <source>
        <dbReference type="ARBA" id="ARBA00023235"/>
    </source>
</evidence>
<dbReference type="InterPro" id="IPR008183">
    <property type="entry name" value="Aldose_1/G6P_1-epimerase"/>
</dbReference>
<accession>A0A5C5FN51</accession>
<dbReference type="InterPro" id="IPR047215">
    <property type="entry name" value="Galactose_mutarotase-like"/>
</dbReference>
<evidence type="ECO:0000256" key="1">
    <source>
        <dbReference type="ARBA" id="ARBA00006206"/>
    </source>
</evidence>
<organism evidence="5 6">
    <name type="scientific">Rhodotorula diobovata</name>
    <dbReference type="NCBI Taxonomy" id="5288"/>
    <lineage>
        <taxon>Eukaryota</taxon>
        <taxon>Fungi</taxon>
        <taxon>Dikarya</taxon>
        <taxon>Basidiomycota</taxon>
        <taxon>Pucciniomycotina</taxon>
        <taxon>Microbotryomycetes</taxon>
        <taxon>Sporidiobolales</taxon>
        <taxon>Sporidiobolaceae</taxon>
        <taxon>Rhodotorula</taxon>
    </lineage>
</organism>
<dbReference type="CDD" id="cd09019">
    <property type="entry name" value="galactose_mutarotase_like"/>
    <property type="match status" value="1"/>
</dbReference>
<dbReference type="PANTHER" id="PTHR10091">
    <property type="entry name" value="ALDOSE-1-EPIMERASE"/>
    <property type="match status" value="1"/>
</dbReference>
<dbReference type="EMBL" id="SOZI01000219">
    <property type="protein sequence ID" value="TNY17291.1"/>
    <property type="molecule type" value="Genomic_DNA"/>
</dbReference>
<evidence type="ECO:0000256" key="3">
    <source>
        <dbReference type="ARBA" id="ARBA00023277"/>
    </source>
</evidence>
<dbReference type="GO" id="GO:0004034">
    <property type="term" value="F:aldose 1-epimerase activity"/>
    <property type="evidence" value="ECO:0007669"/>
    <property type="project" value="TreeGrafter"/>
</dbReference>
<dbReference type="SUPFAM" id="SSF74650">
    <property type="entry name" value="Galactose mutarotase-like"/>
    <property type="match status" value="1"/>
</dbReference>
<gene>
    <name evidence="5" type="ORF">DMC30DRAFT_128219</name>
</gene>
<reference evidence="5 6" key="1">
    <citation type="submission" date="2019-03" db="EMBL/GenBank/DDBJ databases">
        <title>Rhodosporidium diobovatum UCD-FST 08-225 genome sequencing, assembly, and annotation.</title>
        <authorList>
            <person name="Fakankun I.U."/>
            <person name="Fristensky B."/>
            <person name="Levin D.B."/>
        </authorList>
    </citation>
    <scope>NUCLEOTIDE SEQUENCE [LARGE SCALE GENOMIC DNA]</scope>
    <source>
        <strain evidence="5 6">UCD-FST 08-225</strain>
    </source>
</reference>
<dbReference type="InterPro" id="IPR011013">
    <property type="entry name" value="Gal_mutarotase_sf_dom"/>
</dbReference>
<dbReference type="GO" id="GO:0030246">
    <property type="term" value="F:carbohydrate binding"/>
    <property type="evidence" value="ECO:0007669"/>
    <property type="project" value="InterPro"/>
</dbReference>
<dbReference type="Proteomes" id="UP000311382">
    <property type="component" value="Unassembled WGS sequence"/>
</dbReference>